<comment type="caution">
    <text evidence="3">The sequence shown here is derived from an EMBL/GenBank/DDBJ whole genome shotgun (WGS) entry which is preliminary data.</text>
</comment>
<dbReference type="OrthoDB" id="1190024at2"/>
<proteinExistence type="predicted"/>
<organism evidence="3 4">
    <name type="scientific">Capnocytophaga granulosa</name>
    <dbReference type="NCBI Taxonomy" id="45242"/>
    <lineage>
        <taxon>Bacteria</taxon>
        <taxon>Pseudomonadati</taxon>
        <taxon>Bacteroidota</taxon>
        <taxon>Flavobacteriia</taxon>
        <taxon>Flavobacteriales</taxon>
        <taxon>Flavobacteriaceae</taxon>
        <taxon>Capnocytophaga</taxon>
    </lineage>
</organism>
<dbReference type="GeneID" id="85016917"/>
<feature type="domain" description="Knr4/Smi1-like" evidence="2">
    <location>
        <begin position="38"/>
        <end position="219"/>
    </location>
</feature>
<keyword evidence="4" id="KW-1185">Reference proteome</keyword>
<dbReference type="InterPro" id="IPR016024">
    <property type="entry name" value="ARM-type_fold"/>
</dbReference>
<accession>A0A1H2VEY6</accession>
<evidence type="ECO:0000256" key="1">
    <source>
        <dbReference type="SAM" id="MobiDB-lite"/>
    </source>
</evidence>
<feature type="compositionally biased region" description="Acidic residues" evidence="1">
    <location>
        <begin position="128"/>
        <end position="159"/>
    </location>
</feature>
<dbReference type="Gene3D" id="1.25.10.10">
    <property type="entry name" value="Leucine-rich Repeat Variant"/>
    <property type="match status" value="1"/>
</dbReference>
<reference evidence="3 4" key="1">
    <citation type="submission" date="2016-10" db="EMBL/GenBank/DDBJ databases">
        <authorList>
            <person name="Varghese N."/>
            <person name="Submissions S."/>
        </authorList>
    </citation>
    <scope>NUCLEOTIDE SEQUENCE [LARGE SCALE GENOMIC DNA]</scope>
    <source>
        <strain evidence="3 4">DSM 11449</strain>
    </source>
</reference>
<protein>
    <submittedName>
        <fullName evidence="3">SMI1 / KNR4 family (SUKH-1)</fullName>
    </submittedName>
</protein>
<sequence>MYQEQLHRIQQKLSQAKAADKDLEVFGAETHEYHLNPPVSEAEVLAFEKKYGVSLPEDYRAFVQTIGDAKAQKLDTMAGPYYGLYAFGTQVNDLVYDQTETYLKAPCALSPDMTKEEWEALSSPLLMNDEEDEDFEDEEEDEDFEDDEQEEDETQTEEDYTQQCGKVFGGLLPLGSQGCAYYHALVLTGPYAGRVVNVNWDLIQPTFAFETNFLDWYERYLDEVISGQLLDDRPTWFGYHRGEPAEVLLAEYEQTNDRKTQTDCLDGVYHKRPPLSDTVLDKVEALIALNNEDRDFLIEILTLSSYKRAKPYLDTLVTEKPKEVFQYIWWYAQDHCADWVPIVKELLPSITDEETFDFATYLLTEGDDNFEEVILPFTDDANPRIRITAYYTLGKSKKREQYLDTFIKGLQESDNKVLHTVIQALSEVKDKRLLPYYKEIAKRFSKDEDYILSNLKWALEPFGLTIEEARK</sequence>
<dbReference type="SUPFAM" id="SSF160631">
    <property type="entry name" value="SMI1/KNR4-like"/>
    <property type="match status" value="1"/>
</dbReference>
<dbReference type="InterPro" id="IPR018958">
    <property type="entry name" value="Knr4/Smi1-like_dom"/>
</dbReference>
<dbReference type="InterPro" id="IPR037883">
    <property type="entry name" value="Knr4/Smi1-like_sf"/>
</dbReference>
<dbReference type="SMART" id="SM00860">
    <property type="entry name" value="SMI1_KNR4"/>
    <property type="match status" value="1"/>
</dbReference>
<dbReference type="SUPFAM" id="SSF48371">
    <property type="entry name" value="ARM repeat"/>
    <property type="match status" value="1"/>
</dbReference>
<evidence type="ECO:0000313" key="3">
    <source>
        <dbReference type="EMBL" id="SDW66439.1"/>
    </source>
</evidence>
<dbReference type="InterPro" id="IPR011989">
    <property type="entry name" value="ARM-like"/>
</dbReference>
<name>A0A1H2VEY6_9FLAO</name>
<dbReference type="Gene3D" id="3.40.1580.10">
    <property type="entry name" value="SMI1/KNR4-like"/>
    <property type="match status" value="1"/>
</dbReference>
<feature type="region of interest" description="Disordered" evidence="1">
    <location>
        <begin position="123"/>
        <end position="159"/>
    </location>
</feature>
<gene>
    <name evidence="3" type="ORF">SAMN05444420_103150</name>
</gene>
<evidence type="ECO:0000313" key="4">
    <source>
        <dbReference type="Proteomes" id="UP000182771"/>
    </source>
</evidence>
<dbReference type="AlphaFoldDB" id="A0A1H2VEY6"/>
<dbReference type="Pfam" id="PF09346">
    <property type="entry name" value="SMI1_KNR4"/>
    <property type="match status" value="1"/>
</dbReference>
<dbReference type="EMBL" id="FNND01000003">
    <property type="protein sequence ID" value="SDW66439.1"/>
    <property type="molecule type" value="Genomic_DNA"/>
</dbReference>
<dbReference type="Proteomes" id="UP000182771">
    <property type="component" value="Unassembled WGS sequence"/>
</dbReference>
<evidence type="ECO:0000259" key="2">
    <source>
        <dbReference type="SMART" id="SM00860"/>
    </source>
</evidence>
<dbReference type="Pfam" id="PF13646">
    <property type="entry name" value="HEAT_2"/>
    <property type="match status" value="1"/>
</dbReference>
<dbReference type="RefSeq" id="WP_016420506.1">
    <property type="nucleotide sequence ID" value="NZ_FNND01000003.1"/>
</dbReference>